<keyword evidence="3" id="KW-0804">Transcription</keyword>
<keyword evidence="7" id="KW-1185">Reference proteome</keyword>
<dbReference type="STRING" id="3775.A0A1Q3AN85"/>
<evidence type="ECO:0000313" key="6">
    <source>
        <dbReference type="EMBL" id="GAV57003.1"/>
    </source>
</evidence>
<organism evidence="6 7">
    <name type="scientific">Cephalotus follicularis</name>
    <name type="common">Albany pitcher plant</name>
    <dbReference type="NCBI Taxonomy" id="3775"/>
    <lineage>
        <taxon>Eukaryota</taxon>
        <taxon>Viridiplantae</taxon>
        <taxon>Streptophyta</taxon>
        <taxon>Embryophyta</taxon>
        <taxon>Tracheophyta</taxon>
        <taxon>Spermatophyta</taxon>
        <taxon>Magnoliopsida</taxon>
        <taxon>eudicotyledons</taxon>
        <taxon>Gunneridae</taxon>
        <taxon>Pentapetalae</taxon>
        <taxon>rosids</taxon>
        <taxon>fabids</taxon>
        <taxon>Oxalidales</taxon>
        <taxon>Cephalotaceae</taxon>
        <taxon>Cephalotus</taxon>
    </lineage>
</organism>
<reference evidence="7" key="1">
    <citation type="submission" date="2016-04" db="EMBL/GenBank/DDBJ databases">
        <title>Cephalotus genome sequencing.</title>
        <authorList>
            <person name="Fukushima K."/>
            <person name="Hasebe M."/>
            <person name="Fang X."/>
        </authorList>
    </citation>
    <scope>NUCLEOTIDE SEQUENCE [LARGE SCALE GENOMIC DNA]</scope>
    <source>
        <strain evidence="7">cv. St1</strain>
    </source>
</reference>
<evidence type="ECO:0000256" key="2">
    <source>
        <dbReference type="ARBA" id="ARBA00023125"/>
    </source>
</evidence>
<dbReference type="GO" id="GO:0048731">
    <property type="term" value="P:system development"/>
    <property type="evidence" value="ECO:0007669"/>
    <property type="project" value="TreeGrafter"/>
</dbReference>
<dbReference type="Pfam" id="PF02365">
    <property type="entry name" value="NAM"/>
    <property type="match status" value="1"/>
</dbReference>
<dbReference type="InterPro" id="IPR003441">
    <property type="entry name" value="NAC-dom"/>
</dbReference>
<keyword evidence="4" id="KW-0539">Nucleus</keyword>
<evidence type="ECO:0000256" key="4">
    <source>
        <dbReference type="ARBA" id="ARBA00023242"/>
    </source>
</evidence>
<dbReference type="SUPFAM" id="SSF101941">
    <property type="entry name" value="NAC domain"/>
    <property type="match status" value="1"/>
</dbReference>
<dbReference type="Gene3D" id="2.170.150.80">
    <property type="entry name" value="NAC domain"/>
    <property type="match status" value="1"/>
</dbReference>
<dbReference type="GO" id="GO:0006355">
    <property type="term" value="P:regulation of DNA-templated transcription"/>
    <property type="evidence" value="ECO:0007669"/>
    <property type="project" value="InterPro"/>
</dbReference>
<dbReference type="AlphaFoldDB" id="A0A1Q3AN85"/>
<name>A0A1Q3AN85_CEPFO</name>
<accession>A0A1Q3AN85</accession>
<dbReference type="PANTHER" id="PTHR31719:SF148">
    <property type="entry name" value="NAC TRANSCRIPTION FACTOR 25"/>
    <property type="match status" value="1"/>
</dbReference>
<dbReference type="GO" id="GO:0003677">
    <property type="term" value="F:DNA binding"/>
    <property type="evidence" value="ECO:0007669"/>
    <property type="project" value="UniProtKB-KW"/>
</dbReference>
<dbReference type="PROSITE" id="PS51005">
    <property type="entry name" value="NAC"/>
    <property type="match status" value="1"/>
</dbReference>
<keyword evidence="2" id="KW-0238">DNA-binding</keyword>
<gene>
    <name evidence="6" type="ORF">CFOL_v3_00542</name>
</gene>
<feature type="domain" description="NAC" evidence="5">
    <location>
        <begin position="3"/>
        <end position="168"/>
    </location>
</feature>
<evidence type="ECO:0000256" key="1">
    <source>
        <dbReference type="ARBA" id="ARBA00023015"/>
    </source>
</evidence>
<keyword evidence="1" id="KW-0805">Transcription regulation</keyword>
<dbReference type="OrthoDB" id="774757at2759"/>
<dbReference type="InterPro" id="IPR036093">
    <property type="entry name" value="NAC_dom_sf"/>
</dbReference>
<dbReference type="EMBL" id="BDDD01000011">
    <property type="protein sequence ID" value="GAV57003.1"/>
    <property type="molecule type" value="Genomic_DNA"/>
</dbReference>
<evidence type="ECO:0000256" key="3">
    <source>
        <dbReference type="ARBA" id="ARBA00023163"/>
    </source>
</evidence>
<protein>
    <submittedName>
        <fullName evidence="6">NAM domain-containing protein</fullName>
    </submittedName>
</protein>
<evidence type="ECO:0000313" key="7">
    <source>
        <dbReference type="Proteomes" id="UP000187406"/>
    </source>
</evidence>
<evidence type="ECO:0000259" key="5">
    <source>
        <dbReference type="PROSITE" id="PS51005"/>
    </source>
</evidence>
<comment type="caution">
    <text evidence="6">The sequence shown here is derived from an EMBL/GenBank/DDBJ whole genome shotgun (WGS) entry which is preliminary data.</text>
</comment>
<dbReference type="PANTHER" id="PTHR31719">
    <property type="entry name" value="NAC TRANSCRIPTION FACTOR 56"/>
    <property type="match status" value="1"/>
</dbReference>
<sequence>MESLKGFRFNPTDNELIMHFLFHKVYNKPEYLSCSPIMDFDVYEEKQQWRTLFQETGEKEFFFYTMLKKKTENGSRFARTAGGCGTWKSQKDKDLYSYPSGDKSQKKHIGSMRSFSFVANNNNPNDIGVVSGRWVMHEYRLNRILLDKQPCFNNNHKHDYVLCRVKKEKESQIHMAGAGQQVEAAIIVPLATQSPMMICPHHHSEV</sequence>
<dbReference type="Proteomes" id="UP000187406">
    <property type="component" value="Unassembled WGS sequence"/>
</dbReference>
<dbReference type="InParanoid" id="A0A1Q3AN85"/>
<proteinExistence type="predicted"/>